<evidence type="ECO:0000256" key="1">
    <source>
        <dbReference type="SAM" id="SignalP"/>
    </source>
</evidence>
<dbReference type="Proteomes" id="UP001057134">
    <property type="component" value="Chromosome"/>
</dbReference>
<accession>A0ABY4RRR2</accession>
<evidence type="ECO:0000313" key="2">
    <source>
        <dbReference type="EMBL" id="UQZ84067.1"/>
    </source>
</evidence>
<organism evidence="2 3">
    <name type="scientific">Paenibacillus konkukensis</name>
    <dbReference type="NCBI Taxonomy" id="2020716"/>
    <lineage>
        <taxon>Bacteria</taxon>
        <taxon>Bacillati</taxon>
        <taxon>Bacillota</taxon>
        <taxon>Bacilli</taxon>
        <taxon>Bacillales</taxon>
        <taxon>Paenibacillaceae</taxon>
        <taxon>Paenibacillus</taxon>
    </lineage>
</organism>
<dbReference type="RefSeq" id="WP_249866014.1">
    <property type="nucleotide sequence ID" value="NZ_CP027059.1"/>
</dbReference>
<feature type="signal peptide" evidence="1">
    <location>
        <begin position="1"/>
        <end position="25"/>
    </location>
</feature>
<reference evidence="2" key="2">
    <citation type="journal article" date="2021" name="J Anim Sci Technol">
        <title>Complete genome sequence of Paenibacillus konkukensis sp. nov. SK3146 as a potential probiotic strain.</title>
        <authorList>
            <person name="Jung H.I."/>
            <person name="Park S."/>
            <person name="Niu K.M."/>
            <person name="Lee S.W."/>
            <person name="Kothari D."/>
            <person name="Yi K.J."/>
            <person name="Kim S.K."/>
        </authorList>
    </citation>
    <scope>NUCLEOTIDE SEQUENCE</scope>
    <source>
        <strain evidence="2">SK3146</strain>
    </source>
</reference>
<protein>
    <submittedName>
        <fullName evidence="2">Uncharacterized protein</fullName>
    </submittedName>
</protein>
<keyword evidence="3" id="KW-1185">Reference proteome</keyword>
<sequence length="209" mass="22763">MKFKKTVSVFLVLCFFLVTVQSAFASGPMVGPIVWNNSAWADEPYGYASVSDGWTEVGFTTNGQYDNSFYGASSSDTVIDVQNVSSISFDYDFYTSCYDDMGDWHTVSLSIYLRNPDGSGDYILDATWDTPSDDADNNDSGRLTVNLDNPIRYERNISGTRLGNITAPTHSLSAPFTGKVYISVSTVSAGFNHTAWSKAGGSISSITFN</sequence>
<keyword evidence="1" id="KW-0732">Signal</keyword>
<evidence type="ECO:0000313" key="3">
    <source>
        <dbReference type="Proteomes" id="UP001057134"/>
    </source>
</evidence>
<proteinExistence type="predicted"/>
<reference evidence="2" key="1">
    <citation type="submission" date="2018-02" db="EMBL/GenBank/DDBJ databases">
        <authorList>
            <person name="Kim S.-K."/>
            <person name="Jung H.-I."/>
            <person name="Lee S.-W."/>
        </authorList>
    </citation>
    <scope>NUCLEOTIDE SEQUENCE</scope>
    <source>
        <strain evidence="2">SK3146</strain>
    </source>
</reference>
<dbReference type="EMBL" id="CP027059">
    <property type="protein sequence ID" value="UQZ84067.1"/>
    <property type="molecule type" value="Genomic_DNA"/>
</dbReference>
<name>A0ABY4RRR2_9BACL</name>
<gene>
    <name evidence="2" type="ORF">SK3146_03299</name>
</gene>
<feature type="chain" id="PRO_5047272535" evidence="1">
    <location>
        <begin position="26"/>
        <end position="209"/>
    </location>
</feature>